<accession>A0ABQ3XKB1</accession>
<evidence type="ECO:0000313" key="3">
    <source>
        <dbReference type="Proteomes" id="UP000612282"/>
    </source>
</evidence>
<feature type="transmembrane region" description="Helical" evidence="1">
    <location>
        <begin position="127"/>
        <end position="147"/>
    </location>
</feature>
<proteinExistence type="predicted"/>
<sequence length="154" mass="16329">MTAPTRFTRPLQNLVVACSLAFVIGTALQAFVIIDEQAIFDIMRTAGASPEQAATDAPGFLLGFRAVGCVYLLGNMVGLLARTGRPAVFWTVLAVNLTQAAGVVVIPPEVFEVTLTRFGPAGLLPSYLTDGGAALLTLLLLTSLARFRTPWAHQ</sequence>
<evidence type="ECO:0000313" key="2">
    <source>
        <dbReference type="EMBL" id="GID58936.1"/>
    </source>
</evidence>
<feature type="transmembrane region" description="Helical" evidence="1">
    <location>
        <begin position="60"/>
        <end position="80"/>
    </location>
</feature>
<evidence type="ECO:0008006" key="4">
    <source>
        <dbReference type="Google" id="ProtNLM"/>
    </source>
</evidence>
<name>A0ABQ3XKB1_9ACTN</name>
<evidence type="ECO:0000256" key="1">
    <source>
        <dbReference type="SAM" id="Phobius"/>
    </source>
</evidence>
<dbReference type="Proteomes" id="UP000612282">
    <property type="component" value="Unassembled WGS sequence"/>
</dbReference>
<keyword evidence="1" id="KW-1133">Transmembrane helix</keyword>
<comment type="caution">
    <text evidence="2">The sequence shown here is derived from an EMBL/GenBank/DDBJ whole genome shotgun (WGS) entry which is preliminary data.</text>
</comment>
<gene>
    <name evidence="2" type="ORF">Aco03nite_073400</name>
</gene>
<organism evidence="2 3">
    <name type="scientific">Actinoplanes couchii</name>
    <dbReference type="NCBI Taxonomy" id="403638"/>
    <lineage>
        <taxon>Bacteria</taxon>
        <taxon>Bacillati</taxon>
        <taxon>Actinomycetota</taxon>
        <taxon>Actinomycetes</taxon>
        <taxon>Micromonosporales</taxon>
        <taxon>Micromonosporaceae</taxon>
        <taxon>Actinoplanes</taxon>
    </lineage>
</organism>
<feature type="transmembrane region" description="Helical" evidence="1">
    <location>
        <begin position="87"/>
        <end position="107"/>
    </location>
</feature>
<protein>
    <recommendedName>
        <fullName evidence="4">DUF4267 domain-containing protein</fullName>
    </recommendedName>
</protein>
<reference evidence="2 3" key="1">
    <citation type="submission" date="2021-01" db="EMBL/GenBank/DDBJ databases">
        <title>Whole genome shotgun sequence of Actinoplanes couchii NBRC 106145.</title>
        <authorList>
            <person name="Komaki H."/>
            <person name="Tamura T."/>
        </authorList>
    </citation>
    <scope>NUCLEOTIDE SEQUENCE [LARGE SCALE GENOMIC DNA]</scope>
    <source>
        <strain evidence="2 3">NBRC 106145</strain>
    </source>
</reference>
<dbReference type="EMBL" id="BOMG01000092">
    <property type="protein sequence ID" value="GID58936.1"/>
    <property type="molecule type" value="Genomic_DNA"/>
</dbReference>
<keyword evidence="3" id="KW-1185">Reference proteome</keyword>
<dbReference type="RefSeq" id="WP_203804385.1">
    <property type="nucleotide sequence ID" value="NZ_BAAAQE010000093.1"/>
</dbReference>
<keyword evidence="1" id="KW-0812">Transmembrane</keyword>
<keyword evidence="1" id="KW-0472">Membrane</keyword>